<dbReference type="Proteomes" id="UP001152803">
    <property type="component" value="Unassembled WGS sequence"/>
</dbReference>
<evidence type="ECO:0000313" key="3">
    <source>
        <dbReference type="EMBL" id="KAJ8256275.1"/>
    </source>
</evidence>
<gene>
    <name evidence="3" type="ORF">COCON_G00184270</name>
</gene>
<dbReference type="AlphaFoldDB" id="A0A9Q1D2B9"/>
<feature type="region of interest" description="Disordered" evidence="2">
    <location>
        <begin position="63"/>
        <end position="84"/>
    </location>
</feature>
<evidence type="ECO:0000256" key="1">
    <source>
        <dbReference type="SAM" id="Coils"/>
    </source>
</evidence>
<protein>
    <submittedName>
        <fullName evidence="3">Uncharacterized protein</fullName>
    </submittedName>
</protein>
<proteinExistence type="predicted"/>
<accession>A0A9Q1D2B9</accession>
<evidence type="ECO:0000313" key="4">
    <source>
        <dbReference type="Proteomes" id="UP001152803"/>
    </source>
</evidence>
<keyword evidence="4" id="KW-1185">Reference proteome</keyword>
<name>A0A9Q1D2B9_CONCO</name>
<feature type="region of interest" description="Disordered" evidence="2">
    <location>
        <begin position="109"/>
        <end position="166"/>
    </location>
</feature>
<feature type="compositionally biased region" description="Basic and acidic residues" evidence="2">
    <location>
        <begin position="150"/>
        <end position="166"/>
    </location>
</feature>
<feature type="compositionally biased region" description="Basic and acidic residues" evidence="2">
    <location>
        <begin position="124"/>
        <end position="140"/>
    </location>
</feature>
<evidence type="ECO:0000256" key="2">
    <source>
        <dbReference type="SAM" id="MobiDB-lite"/>
    </source>
</evidence>
<reference evidence="3" key="1">
    <citation type="journal article" date="2023" name="Science">
        <title>Genome structures resolve the early diversification of teleost fishes.</title>
        <authorList>
            <person name="Parey E."/>
            <person name="Louis A."/>
            <person name="Montfort J."/>
            <person name="Bouchez O."/>
            <person name="Roques C."/>
            <person name="Iampietro C."/>
            <person name="Lluch J."/>
            <person name="Castinel A."/>
            <person name="Donnadieu C."/>
            <person name="Desvignes T."/>
            <person name="Floi Bucao C."/>
            <person name="Jouanno E."/>
            <person name="Wen M."/>
            <person name="Mejri S."/>
            <person name="Dirks R."/>
            <person name="Jansen H."/>
            <person name="Henkel C."/>
            <person name="Chen W.J."/>
            <person name="Zahm M."/>
            <person name="Cabau C."/>
            <person name="Klopp C."/>
            <person name="Thompson A.W."/>
            <person name="Robinson-Rechavi M."/>
            <person name="Braasch I."/>
            <person name="Lecointre G."/>
            <person name="Bobe J."/>
            <person name="Postlethwait J.H."/>
            <person name="Berthelot C."/>
            <person name="Roest Crollius H."/>
            <person name="Guiguen Y."/>
        </authorList>
    </citation>
    <scope>NUCLEOTIDE SEQUENCE</scope>
    <source>
        <strain evidence="3">Concon-B</strain>
    </source>
</reference>
<sequence>MNGPHPGTRSAMGSGRGLAEVIMEMQDEIKKLESENRALRGELGQHEAGSGSAEANLASPAFHHRHAAEESSPHANLRRNASAPTLERQYKDNIIMTVRRYSISPDMRTVKRKSERLASGQEPTEARDTGWTRLQGETRGDAPALLAPSAREESREKQSNRRSLQEYVHKNRAKVKTVTFLLPVEDIYTNRPFLANQRAGGKTYDLGVIVEDS</sequence>
<feature type="coiled-coil region" evidence="1">
    <location>
        <begin position="15"/>
        <end position="49"/>
    </location>
</feature>
<keyword evidence="1" id="KW-0175">Coiled coil</keyword>
<organism evidence="3 4">
    <name type="scientific">Conger conger</name>
    <name type="common">Conger eel</name>
    <name type="synonym">Muraena conger</name>
    <dbReference type="NCBI Taxonomy" id="82655"/>
    <lineage>
        <taxon>Eukaryota</taxon>
        <taxon>Metazoa</taxon>
        <taxon>Chordata</taxon>
        <taxon>Craniata</taxon>
        <taxon>Vertebrata</taxon>
        <taxon>Euteleostomi</taxon>
        <taxon>Actinopterygii</taxon>
        <taxon>Neopterygii</taxon>
        <taxon>Teleostei</taxon>
        <taxon>Anguilliformes</taxon>
        <taxon>Congridae</taxon>
        <taxon>Conger</taxon>
    </lineage>
</organism>
<dbReference type="OrthoDB" id="8851930at2759"/>
<dbReference type="EMBL" id="JAFJMO010000014">
    <property type="protein sequence ID" value="KAJ8256275.1"/>
    <property type="molecule type" value="Genomic_DNA"/>
</dbReference>
<comment type="caution">
    <text evidence="3">The sequence shown here is derived from an EMBL/GenBank/DDBJ whole genome shotgun (WGS) entry which is preliminary data.</text>
</comment>